<dbReference type="SUPFAM" id="SSF56112">
    <property type="entry name" value="Protein kinase-like (PK-like)"/>
    <property type="match status" value="1"/>
</dbReference>
<dbReference type="GeneID" id="94839558"/>
<dbReference type="InterPro" id="IPR000719">
    <property type="entry name" value="Prot_kinase_dom"/>
</dbReference>
<dbReference type="PROSITE" id="PS50011">
    <property type="entry name" value="PROTEIN_KINASE_DOM"/>
    <property type="match status" value="1"/>
</dbReference>
<dbReference type="PROSITE" id="PS00108">
    <property type="entry name" value="PROTEIN_KINASE_ST"/>
    <property type="match status" value="1"/>
</dbReference>
<dbReference type="AlphaFoldDB" id="A0A1J4K821"/>
<name>A0A1J4K821_9EUKA</name>
<protein>
    <recommendedName>
        <fullName evidence="2">Protein kinase domain-containing protein</fullName>
    </recommendedName>
</protein>
<dbReference type="PANTHER" id="PTHR44329:SF214">
    <property type="entry name" value="PROTEIN KINASE DOMAIN-CONTAINING PROTEIN"/>
    <property type="match status" value="1"/>
</dbReference>
<dbReference type="InterPro" id="IPR051681">
    <property type="entry name" value="Ser/Thr_Kinases-Pseudokinases"/>
</dbReference>
<dbReference type="InterPro" id="IPR001245">
    <property type="entry name" value="Ser-Thr/Tyr_kinase_cat_dom"/>
</dbReference>
<gene>
    <name evidence="3" type="ORF">TRFO_26278</name>
</gene>
<dbReference type="Gene3D" id="1.10.510.10">
    <property type="entry name" value="Transferase(Phosphotransferase) domain 1"/>
    <property type="match status" value="2"/>
</dbReference>
<feature type="region of interest" description="Disordered" evidence="1">
    <location>
        <begin position="519"/>
        <end position="539"/>
    </location>
</feature>
<feature type="compositionally biased region" description="Polar residues" evidence="1">
    <location>
        <begin position="520"/>
        <end position="533"/>
    </location>
</feature>
<proteinExistence type="predicted"/>
<sequence>MRGIQKVNHFLSTRLFFHFSMFLFFHKMHFCTLFPHNLFSTSRMKKNNILPTLDLNDFEQIESLGNKGYGKVTKLSKKSNNELYVSKSLFIESDNKSRIKYNSFLTNISSLSHPCLPRIFTTNDSSTLLTEFYPKTLESVITNEYDKITFSLQIKLLFGIASALNCLHQNNITHGDLKPTNVYIASVNKYNNLNSNHAQSNSLNQNNHVSISPHSKNDGNIINHANDALKIITNTDNNSDSSVNNYLPIVDDFGFHQFYDLSHSKNNIPAFRAPELSSHDKQIIKITKEADVFSFGMLAYYVFVRKYPKGHQALSLKDGLRPEMPKTGDSAIPRSIRKLICSCWAQDPSVRPDIPHVLSVLADCKLDDEGLSEFMLEIEPKTYVFAMISNARKDSLRARAAVNEKVLMLGKEIETLKKQNELLSTQISSLLEQNKINNHQINNQQAKNQSMNNQQTNNPQMNENINQGDDEWSEDAKRLHFVSLDEKFKEIPVSCADFEIAKKEIEALQMEVDVLKRNQNRSAQRSPNQSPMQSPLRPSKLVISSSQQQEFSFEELCEEVRSLKKRIEALETITQDRKNNLSLLGETNLQIARIQLMQVESALKQMGAPLEPPEEIEEIIEEYELIETEDE</sequence>
<dbReference type="VEuPathDB" id="TrichDB:TRFO_26278"/>
<accession>A0A1J4K821</accession>
<evidence type="ECO:0000259" key="2">
    <source>
        <dbReference type="PROSITE" id="PS50011"/>
    </source>
</evidence>
<dbReference type="Pfam" id="PF07714">
    <property type="entry name" value="PK_Tyr_Ser-Thr"/>
    <property type="match status" value="1"/>
</dbReference>
<evidence type="ECO:0000313" key="4">
    <source>
        <dbReference type="Proteomes" id="UP000179807"/>
    </source>
</evidence>
<dbReference type="InterPro" id="IPR008271">
    <property type="entry name" value="Ser/Thr_kinase_AS"/>
</dbReference>
<dbReference type="Proteomes" id="UP000179807">
    <property type="component" value="Unassembled WGS sequence"/>
</dbReference>
<dbReference type="GO" id="GO:0004674">
    <property type="term" value="F:protein serine/threonine kinase activity"/>
    <property type="evidence" value="ECO:0007669"/>
    <property type="project" value="TreeGrafter"/>
</dbReference>
<organism evidence="3 4">
    <name type="scientific">Tritrichomonas foetus</name>
    <dbReference type="NCBI Taxonomy" id="1144522"/>
    <lineage>
        <taxon>Eukaryota</taxon>
        <taxon>Metamonada</taxon>
        <taxon>Parabasalia</taxon>
        <taxon>Tritrichomonadida</taxon>
        <taxon>Tritrichomonadidae</taxon>
        <taxon>Tritrichomonas</taxon>
    </lineage>
</organism>
<dbReference type="Pfam" id="PF00069">
    <property type="entry name" value="Pkinase"/>
    <property type="match status" value="1"/>
</dbReference>
<evidence type="ECO:0000313" key="3">
    <source>
        <dbReference type="EMBL" id="OHT05852.1"/>
    </source>
</evidence>
<dbReference type="PANTHER" id="PTHR44329">
    <property type="entry name" value="SERINE/THREONINE-PROTEIN KINASE TNNI3K-RELATED"/>
    <property type="match status" value="1"/>
</dbReference>
<dbReference type="GO" id="GO:0005524">
    <property type="term" value="F:ATP binding"/>
    <property type="evidence" value="ECO:0007669"/>
    <property type="project" value="InterPro"/>
</dbReference>
<dbReference type="EMBL" id="MLAK01000744">
    <property type="protein sequence ID" value="OHT05852.1"/>
    <property type="molecule type" value="Genomic_DNA"/>
</dbReference>
<comment type="caution">
    <text evidence="3">The sequence shown here is derived from an EMBL/GenBank/DDBJ whole genome shotgun (WGS) entry which is preliminary data.</text>
</comment>
<keyword evidence="4" id="KW-1185">Reference proteome</keyword>
<dbReference type="RefSeq" id="XP_068358988.1">
    <property type="nucleotide sequence ID" value="XM_068504854.1"/>
</dbReference>
<reference evidence="3" key="1">
    <citation type="submission" date="2016-10" db="EMBL/GenBank/DDBJ databases">
        <authorList>
            <person name="Benchimol M."/>
            <person name="Almeida L.G."/>
            <person name="Vasconcelos A.T."/>
            <person name="Perreira-Neves A."/>
            <person name="Rosa I.A."/>
            <person name="Tasca T."/>
            <person name="Bogo M.R."/>
            <person name="de Souza W."/>
        </authorList>
    </citation>
    <scope>NUCLEOTIDE SEQUENCE [LARGE SCALE GENOMIC DNA]</scope>
    <source>
        <strain evidence="3">K</strain>
    </source>
</reference>
<evidence type="ECO:0000256" key="1">
    <source>
        <dbReference type="SAM" id="MobiDB-lite"/>
    </source>
</evidence>
<dbReference type="SMART" id="SM00220">
    <property type="entry name" value="S_TKc"/>
    <property type="match status" value="1"/>
</dbReference>
<dbReference type="InterPro" id="IPR011009">
    <property type="entry name" value="Kinase-like_dom_sf"/>
</dbReference>
<feature type="domain" description="Protein kinase" evidence="2">
    <location>
        <begin position="58"/>
        <end position="375"/>
    </location>
</feature>